<sequence length="251" mass="28197">MASMSSSSGVAPTQVSSLPLPPLQYVNLYTDDNIRRNRAPLPPPPIEGGYSMFGATCTAGADDPIVRPLEVQGFRRLYPANYDPKKELKKLNFSILANFMDLLDILINAPDSPKRKEKLEDISVLFIHLHHLINEFRPHQARETLRVMMDVQRQERLDVVSRFQKHMDRIKEILRATTRILTTDADVELEGTASERGTSSLSLLSQLRGMTEGLITENGGLDMEDTSPGDSSMMCTQEDRMMTEYVDSLAL</sequence>
<dbReference type="GO" id="GO:0003712">
    <property type="term" value="F:transcription coregulator activity"/>
    <property type="evidence" value="ECO:0007669"/>
    <property type="project" value="InterPro"/>
</dbReference>
<keyword evidence="5 6" id="KW-0539">Nucleus</keyword>
<dbReference type="OrthoDB" id="10253553at2759"/>
<evidence type="ECO:0000256" key="1">
    <source>
        <dbReference type="ARBA" id="ARBA00004123"/>
    </source>
</evidence>
<dbReference type="GO" id="GO:0016592">
    <property type="term" value="C:mediator complex"/>
    <property type="evidence" value="ECO:0007669"/>
    <property type="project" value="InterPro"/>
</dbReference>
<gene>
    <name evidence="7" type="ORF">CTOB1V02_LOCUS1253</name>
</gene>
<dbReference type="Gene3D" id="6.10.140.200">
    <property type="match status" value="1"/>
</dbReference>
<evidence type="ECO:0000256" key="2">
    <source>
        <dbReference type="ARBA" id="ARBA00009994"/>
    </source>
</evidence>
<dbReference type="Pfam" id="PF05983">
    <property type="entry name" value="Med7"/>
    <property type="match status" value="1"/>
</dbReference>
<reference evidence="7" key="1">
    <citation type="submission" date="2020-11" db="EMBL/GenBank/DDBJ databases">
        <authorList>
            <person name="Tran Van P."/>
        </authorList>
    </citation>
    <scope>NUCLEOTIDE SEQUENCE</scope>
</reference>
<evidence type="ECO:0000256" key="3">
    <source>
        <dbReference type="ARBA" id="ARBA00023015"/>
    </source>
</evidence>
<protein>
    <recommendedName>
        <fullName evidence="6">Mediator of RNA polymerase II transcription subunit 7</fullName>
    </recommendedName>
</protein>
<comment type="function">
    <text evidence="6">Component of the Mediator complex, a coactivator involved in the regulated transcription of nearly all RNA polymerase II-dependent genes. Mediator functions as a bridge to convey information from gene-specific regulatory proteins to the basal RNA polymerase II transcription machinery.</text>
</comment>
<name>A0A7R8ZKZ7_9CRUS</name>
<dbReference type="InterPro" id="IPR037212">
    <property type="entry name" value="Med7/Med21-like"/>
</dbReference>
<dbReference type="AlphaFoldDB" id="A0A7R8ZKZ7"/>
<evidence type="ECO:0000313" key="7">
    <source>
        <dbReference type="EMBL" id="CAD7223263.1"/>
    </source>
</evidence>
<organism evidence="7">
    <name type="scientific">Cyprideis torosa</name>
    <dbReference type="NCBI Taxonomy" id="163714"/>
    <lineage>
        <taxon>Eukaryota</taxon>
        <taxon>Metazoa</taxon>
        <taxon>Ecdysozoa</taxon>
        <taxon>Arthropoda</taxon>
        <taxon>Crustacea</taxon>
        <taxon>Oligostraca</taxon>
        <taxon>Ostracoda</taxon>
        <taxon>Podocopa</taxon>
        <taxon>Podocopida</taxon>
        <taxon>Cytherocopina</taxon>
        <taxon>Cytheroidea</taxon>
        <taxon>Cytherideidae</taxon>
        <taxon>Cyprideis</taxon>
    </lineage>
</organism>
<dbReference type="GO" id="GO:0070847">
    <property type="term" value="C:core mediator complex"/>
    <property type="evidence" value="ECO:0007669"/>
    <property type="project" value="TreeGrafter"/>
</dbReference>
<dbReference type="InterPro" id="IPR009244">
    <property type="entry name" value="Mediatior_Med7"/>
</dbReference>
<dbReference type="InterPro" id="IPR044888">
    <property type="entry name" value="Mediatior_Med7_sf"/>
</dbReference>
<keyword evidence="6" id="KW-0010">Activator</keyword>
<proteinExistence type="inferred from homology"/>
<dbReference type="GO" id="GO:0006357">
    <property type="term" value="P:regulation of transcription by RNA polymerase II"/>
    <property type="evidence" value="ECO:0007669"/>
    <property type="project" value="InterPro"/>
</dbReference>
<keyword evidence="3 6" id="KW-0805">Transcription regulation</keyword>
<dbReference type="EMBL" id="OB660175">
    <property type="protein sequence ID" value="CAD7223263.1"/>
    <property type="molecule type" value="Genomic_DNA"/>
</dbReference>
<keyword evidence="4 6" id="KW-0804">Transcription</keyword>
<evidence type="ECO:0000256" key="6">
    <source>
        <dbReference type="RuleBase" id="RU364060"/>
    </source>
</evidence>
<evidence type="ECO:0000256" key="5">
    <source>
        <dbReference type="ARBA" id="ARBA00023242"/>
    </source>
</evidence>
<evidence type="ECO:0000256" key="4">
    <source>
        <dbReference type="ARBA" id="ARBA00023163"/>
    </source>
</evidence>
<comment type="similarity">
    <text evidence="2 6">Belongs to the Mediator complex subunit 7 family.</text>
</comment>
<accession>A0A7R8ZKZ7</accession>
<dbReference type="PANTHER" id="PTHR21428">
    <property type="entry name" value="MEDIATOR OF RNA POLYMERASE II TRANSCRIPTION SUBUNIT 7"/>
    <property type="match status" value="1"/>
</dbReference>
<dbReference type="PANTHER" id="PTHR21428:SF11">
    <property type="entry name" value="MEDIATOR OF RNA POLYMERASE II TRANSCRIPTION SUBUNIT 7"/>
    <property type="match status" value="1"/>
</dbReference>
<comment type="subcellular location">
    <subcellularLocation>
        <location evidence="1 6">Nucleus</location>
    </subcellularLocation>
</comment>
<comment type="subunit">
    <text evidence="6">Component of the Mediator complex.</text>
</comment>
<dbReference type="SUPFAM" id="SSF140718">
    <property type="entry name" value="Mediator hinge subcomplex-like"/>
    <property type="match status" value="1"/>
</dbReference>